<evidence type="ECO:0000256" key="1">
    <source>
        <dbReference type="SAM" id="MobiDB-lite"/>
    </source>
</evidence>
<protein>
    <submittedName>
        <fullName evidence="2">Uncharacterized protein</fullName>
    </submittedName>
</protein>
<feature type="region of interest" description="Disordered" evidence="1">
    <location>
        <begin position="35"/>
        <end position="59"/>
    </location>
</feature>
<gene>
    <name evidence="2" type="ORF">L3X38_004929</name>
</gene>
<accession>A0AAD5F3R3</accession>
<dbReference type="AlphaFoldDB" id="A0AAD5F3R3"/>
<evidence type="ECO:0000313" key="3">
    <source>
        <dbReference type="Proteomes" id="UP001054821"/>
    </source>
</evidence>
<dbReference type="Proteomes" id="UP001054821">
    <property type="component" value="Chromosome 1"/>
</dbReference>
<dbReference type="EMBL" id="JAJFAZ020000001">
    <property type="protein sequence ID" value="KAI5352038.1"/>
    <property type="molecule type" value="Genomic_DNA"/>
</dbReference>
<keyword evidence="3" id="KW-1185">Reference proteome</keyword>
<proteinExistence type="predicted"/>
<reference evidence="2 3" key="1">
    <citation type="journal article" date="2022" name="G3 (Bethesda)">
        <title>Whole-genome sequence and methylome profiling of the almond [Prunus dulcis (Mill.) D.A. Webb] cultivar 'Nonpareil'.</title>
        <authorList>
            <person name="D'Amico-Willman K.M."/>
            <person name="Ouma W.Z."/>
            <person name="Meulia T."/>
            <person name="Sideli G.M."/>
            <person name="Gradziel T.M."/>
            <person name="Fresnedo-Ramirez J."/>
        </authorList>
    </citation>
    <scope>NUCLEOTIDE SEQUENCE [LARGE SCALE GENOMIC DNA]</scope>
    <source>
        <strain evidence="2">Clone GOH B32 T37-40</strain>
    </source>
</reference>
<organism evidence="2 3">
    <name type="scientific">Prunus dulcis</name>
    <name type="common">Almond</name>
    <name type="synonym">Amygdalus dulcis</name>
    <dbReference type="NCBI Taxonomy" id="3755"/>
    <lineage>
        <taxon>Eukaryota</taxon>
        <taxon>Viridiplantae</taxon>
        <taxon>Streptophyta</taxon>
        <taxon>Embryophyta</taxon>
        <taxon>Tracheophyta</taxon>
        <taxon>Spermatophyta</taxon>
        <taxon>Magnoliopsida</taxon>
        <taxon>eudicotyledons</taxon>
        <taxon>Gunneridae</taxon>
        <taxon>Pentapetalae</taxon>
        <taxon>rosids</taxon>
        <taxon>fabids</taxon>
        <taxon>Rosales</taxon>
        <taxon>Rosaceae</taxon>
        <taxon>Amygdaloideae</taxon>
        <taxon>Amygdaleae</taxon>
        <taxon>Prunus</taxon>
    </lineage>
</organism>
<comment type="caution">
    <text evidence="2">The sequence shown here is derived from an EMBL/GenBank/DDBJ whole genome shotgun (WGS) entry which is preliminary data.</text>
</comment>
<sequence length="81" mass="9066">MTGNWKRNWLELQPLQRGSELGRIKEILDMASGSKSQITKVMKPKPKPASDRADQGMEELQQDCVAQIVAASRRSGRAFPL</sequence>
<name>A0AAD5F3R3_PRUDU</name>
<evidence type="ECO:0000313" key="2">
    <source>
        <dbReference type="EMBL" id="KAI5352038.1"/>
    </source>
</evidence>